<evidence type="ECO:0000256" key="9">
    <source>
        <dbReference type="ARBA" id="ARBA00023055"/>
    </source>
</evidence>
<evidence type="ECO:0000313" key="16">
    <source>
        <dbReference type="Proteomes" id="UP000325315"/>
    </source>
</evidence>
<dbReference type="InterPro" id="IPR031468">
    <property type="entry name" value="SMP_LBD"/>
</dbReference>
<evidence type="ECO:0000256" key="8">
    <source>
        <dbReference type="ARBA" id="ARBA00022989"/>
    </source>
</evidence>
<keyword evidence="7" id="KW-0106">Calcium</keyword>
<evidence type="ECO:0000256" key="1">
    <source>
        <dbReference type="ARBA" id="ARBA00004167"/>
    </source>
</evidence>
<dbReference type="Pfam" id="PF00168">
    <property type="entry name" value="C2"/>
    <property type="match status" value="2"/>
</dbReference>
<evidence type="ECO:0000256" key="3">
    <source>
        <dbReference type="ARBA" id="ARBA00022448"/>
    </source>
</evidence>
<dbReference type="GO" id="GO:0046872">
    <property type="term" value="F:metal ion binding"/>
    <property type="evidence" value="ECO:0007669"/>
    <property type="project" value="UniProtKB-KW"/>
</dbReference>
<dbReference type="GO" id="GO:0008289">
    <property type="term" value="F:lipid binding"/>
    <property type="evidence" value="ECO:0007669"/>
    <property type="project" value="UniProtKB-KW"/>
</dbReference>
<dbReference type="PANTHER" id="PTHR10774:SF62">
    <property type="entry name" value="SYNAPTOTAGMIN-3"/>
    <property type="match status" value="1"/>
</dbReference>
<dbReference type="Gene3D" id="2.60.40.150">
    <property type="entry name" value="C2 domain"/>
    <property type="match status" value="2"/>
</dbReference>
<evidence type="ECO:0000256" key="7">
    <source>
        <dbReference type="ARBA" id="ARBA00022837"/>
    </source>
</evidence>
<protein>
    <submittedName>
        <fullName evidence="15">Synaptotagmin-3-like isoform X1</fullName>
    </submittedName>
</protein>
<dbReference type="CDD" id="cd00030">
    <property type="entry name" value="C2"/>
    <property type="match status" value="2"/>
</dbReference>
<dbReference type="Proteomes" id="UP000325315">
    <property type="component" value="Unassembled WGS sequence"/>
</dbReference>
<organism evidence="15 16">
    <name type="scientific">Gossypium australe</name>
    <dbReference type="NCBI Taxonomy" id="47621"/>
    <lineage>
        <taxon>Eukaryota</taxon>
        <taxon>Viridiplantae</taxon>
        <taxon>Streptophyta</taxon>
        <taxon>Embryophyta</taxon>
        <taxon>Tracheophyta</taxon>
        <taxon>Spermatophyta</taxon>
        <taxon>Magnoliopsida</taxon>
        <taxon>eudicotyledons</taxon>
        <taxon>Gunneridae</taxon>
        <taxon>Pentapetalae</taxon>
        <taxon>rosids</taxon>
        <taxon>malvids</taxon>
        <taxon>Malvales</taxon>
        <taxon>Malvaceae</taxon>
        <taxon>Malvoideae</taxon>
        <taxon>Gossypium</taxon>
    </lineage>
</organism>
<dbReference type="PANTHER" id="PTHR10774">
    <property type="entry name" value="EXTENDED SYNAPTOTAGMIN-RELATED"/>
    <property type="match status" value="1"/>
</dbReference>
<reference evidence="16" key="1">
    <citation type="journal article" date="2019" name="Plant Biotechnol. J.">
        <title>Genome sequencing of the Australian wild diploid species Gossypium australe highlights disease resistance and delayed gland morphogenesis.</title>
        <authorList>
            <person name="Cai Y."/>
            <person name="Cai X."/>
            <person name="Wang Q."/>
            <person name="Wang P."/>
            <person name="Zhang Y."/>
            <person name="Cai C."/>
            <person name="Xu Y."/>
            <person name="Wang K."/>
            <person name="Zhou Z."/>
            <person name="Wang C."/>
            <person name="Geng S."/>
            <person name="Li B."/>
            <person name="Dong Q."/>
            <person name="Hou Y."/>
            <person name="Wang H."/>
            <person name="Ai P."/>
            <person name="Liu Z."/>
            <person name="Yi F."/>
            <person name="Sun M."/>
            <person name="An G."/>
            <person name="Cheng J."/>
            <person name="Zhang Y."/>
            <person name="Shi Q."/>
            <person name="Xie Y."/>
            <person name="Shi X."/>
            <person name="Chang Y."/>
            <person name="Huang F."/>
            <person name="Chen Y."/>
            <person name="Hong S."/>
            <person name="Mi L."/>
            <person name="Sun Q."/>
            <person name="Zhang L."/>
            <person name="Zhou B."/>
            <person name="Peng R."/>
            <person name="Zhang X."/>
            <person name="Liu F."/>
        </authorList>
    </citation>
    <scope>NUCLEOTIDE SEQUENCE [LARGE SCALE GENOMIC DNA]</scope>
    <source>
        <strain evidence="16">cv. PA1801</strain>
    </source>
</reference>
<dbReference type="GO" id="GO:0016020">
    <property type="term" value="C:membrane"/>
    <property type="evidence" value="ECO:0007669"/>
    <property type="project" value="UniProtKB-SubCell"/>
</dbReference>
<evidence type="ECO:0000313" key="15">
    <source>
        <dbReference type="EMBL" id="KAA3464653.1"/>
    </source>
</evidence>
<evidence type="ECO:0000256" key="11">
    <source>
        <dbReference type="ARBA" id="ARBA00023136"/>
    </source>
</evidence>
<keyword evidence="6" id="KW-0677">Repeat</keyword>
<feature type="domain" description="SMP-LTD" evidence="14">
    <location>
        <begin position="67"/>
        <end position="259"/>
    </location>
</feature>
<gene>
    <name evidence="15" type="ORF">EPI10_008876</name>
</gene>
<evidence type="ECO:0000256" key="2">
    <source>
        <dbReference type="ARBA" id="ARBA00006996"/>
    </source>
</evidence>
<dbReference type="GO" id="GO:0006869">
    <property type="term" value="P:lipid transport"/>
    <property type="evidence" value="ECO:0007669"/>
    <property type="project" value="UniProtKB-KW"/>
</dbReference>
<feature type="domain" description="C2" evidence="13">
    <location>
        <begin position="418"/>
        <end position="539"/>
    </location>
</feature>
<feature type="domain" description="C2" evidence="13">
    <location>
        <begin position="250"/>
        <end position="373"/>
    </location>
</feature>
<dbReference type="InterPro" id="IPR039010">
    <property type="entry name" value="Synaptotagmin_SMP"/>
</dbReference>
<evidence type="ECO:0000256" key="12">
    <source>
        <dbReference type="SAM" id="Phobius"/>
    </source>
</evidence>
<dbReference type="PROSITE" id="PS51847">
    <property type="entry name" value="SMP"/>
    <property type="match status" value="1"/>
</dbReference>
<dbReference type="InterPro" id="IPR035892">
    <property type="entry name" value="C2_domain_sf"/>
</dbReference>
<keyword evidence="16" id="KW-1185">Reference proteome</keyword>
<feature type="transmembrane region" description="Helical" evidence="12">
    <location>
        <begin position="6"/>
        <end position="29"/>
    </location>
</feature>
<accession>A0A5B6V6I2</accession>
<comment type="caution">
    <text evidence="15">The sequence shown here is derived from an EMBL/GenBank/DDBJ whole genome shotgun (WGS) entry which is preliminary data.</text>
</comment>
<comment type="similarity">
    <text evidence="2">Belongs to the synaptotagmin family.</text>
</comment>
<dbReference type="CDD" id="cd21677">
    <property type="entry name" value="SMP_SYT"/>
    <property type="match status" value="1"/>
</dbReference>
<dbReference type="AlphaFoldDB" id="A0A5B6V6I2"/>
<dbReference type="SUPFAM" id="SSF49562">
    <property type="entry name" value="C2 domain (Calcium/lipid-binding domain, CaLB)"/>
    <property type="match status" value="2"/>
</dbReference>
<proteinExistence type="inferred from homology"/>
<evidence type="ECO:0000256" key="6">
    <source>
        <dbReference type="ARBA" id="ARBA00022737"/>
    </source>
</evidence>
<evidence type="ECO:0000256" key="10">
    <source>
        <dbReference type="ARBA" id="ARBA00023121"/>
    </source>
</evidence>
<comment type="subcellular location">
    <subcellularLocation>
        <location evidence="1">Membrane</location>
        <topology evidence="1">Single-pass membrane protein</topology>
    </subcellularLocation>
</comment>
<dbReference type="Pfam" id="PF17047">
    <property type="entry name" value="SMP_LBD"/>
    <property type="match status" value="1"/>
</dbReference>
<dbReference type="InterPro" id="IPR045050">
    <property type="entry name" value="Synaptotagmin_plant"/>
</dbReference>
<dbReference type="FunFam" id="2.60.40.150:FF:000102">
    <property type="entry name" value="Synaptotagmin-2 isoform A"/>
    <property type="match status" value="1"/>
</dbReference>
<dbReference type="PRINTS" id="PR00360">
    <property type="entry name" value="C2DOMAIN"/>
</dbReference>
<evidence type="ECO:0000259" key="14">
    <source>
        <dbReference type="PROSITE" id="PS51847"/>
    </source>
</evidence>
<keyword evidence="8 12" id="KW-1133">Transmembrane helix</keyword>
<name>A0A5B6V6I2_9ROSI</name>
<keyword evidence="3" id="KW-0813">Transport</keyword>
<keyword evidence="9" id="KW-0445">Lipid transport</keyword>
<evidence type="ECO:0000256" key="4">
    <source>
        <dbReference type="ARBA" id="ARBA00022692"/>
    </source>
</evidence>
<keyword evidence="10" id="KW-0446">Lipid-binding</keyword>
<dbReference type="PROSITE" id="PS50004">
    <property type="entry name" value="C2"/>
    <property type="match status" value="2"/>
</dbReference>
<dbReference type="InterPro" id="IPR000008">
    <property type="entry name" value="C2_dom"/>
</dbReference>
<keyword evidence="4 12" id="KW-0812">Transmembrane</keyword>
<dbReference type="OrthoDB" id="67700at2759"/>
<evidence type="ECO:0000256" key="5">
    <source>
        <dbReference type="ARBA" id="ARBA00022723"/>
    </source>
</evidence>
<dbReference type="SMART" id="SM00239">
    <property type="entry name" value="C2"/>
    <property type="match status" value="2"/>
</dbReference>
<keyword evidence="5" id="KW-0479">Metal-binding</keyword>
<evidence type="ECO:0000259" key="13">
    <source>
        <dbReference type="PROSITE" id="PS50004"/>
    </source>
</evidence>
<dbReference type="GO" id="GO:0005783">
    <property type="term" value="C:endoplasmic reticulum"/>
    <property type="evidence" value="ECO:0007669"/>
    <property type="project" value="TreeGrafter"/>
</dbReference>
<sequence>MAFLSTLTGIIGFGMGVPFGLLLGFYFFIYSKPKIVQEPITRRVSQLDNTALLNLLHDIPLWVKCPDYERVDWLNKIIADMWPYLNKAICASIRSMTEPMFAEYVGMFQIKTIAFENLSLGTIPPDIYGFKICETNENELVLEPAVRWAGNPNIVLVVKVLTFRITIQASRTHVVDMQILVAPRVTLKPLVPTIPCFANASVSLLKRVTRDRLRIECSWRGSYVYTRSLSYYPGAVPRTIKMQIASLYLWPQSLEIPILDPSTVAINKPVGILHVKVVRAHKLLKMDFLGTSDPYVKLNLTGENLPAKKTSIKKRNLNPVWNEKFKLVVKDPESQVLQLEVFDWDKVGTHDRLGMQFVPLKLLTANETKEFKLDLLKHTFIADPYDKKPRGNIVIELTYAPFREESIKVDGIGDILSRKESSQDRPSENSSHEVLSGAGLLSVTVQGAEDVEGLRHNNPYAVIRFRGDKKKTKKIKKTRHPLWNEEFQFMLEEPPLNDTIRIQVMSRRKGIGFHSKECLGKLDINLTDVVHNGRINTKYHLMNSKNGKIHVDIKWTTV</sequence>
<dbReference type="EMBL" id="SMMG02000008">
    <property type="protein sequence ID" value="KAA3464653.1"/>
    <property type="molecule type" value="Genomic_DNA"/>
</dbReference>
<keyword evidence="11 12" id="KW-0472">Membrane</keyword>